<sequence length="132" mass="14390">MWGGKGYGGKGYGKGYDMMWNPMMNPMMMQMMMGPYGKGVGKTGLITFPNEKKVFIGGLPLTTAPDIELNKRLKEHMNKAGGCLFAEVGRSAKGGAAFKTREEVQKACELLNGSEFEGCVLQVETWGKKPQA</sequence>
<dbReference type="InterPro" id="IPR035979">
    <property type="entry name" value="RBD_domain_sf"/>
</dbReference>
<proteinExistence type="predicted"/>
<gene>
    <name evidence="2" type="ORF">SCF082_LOCUS20570</name>
</gene>
<comment type="caution">
    <text evidence="2">The sequence shown here is derived from an EMBL/GenBank/DDBJ whole genome shotgun (WGS) entry which is preliminary data.</text>
</comment>
<accession>A0ABP0L4E1</accession>
<dbReference type="SUPFAM" id="SSF54928">
    <property type="entry name" value="RNA-binding domain, RBD"/>
    <property type="match status" value="1"/>
</dbReference>
<dbReference type="Proteomes" id="UP001642464">
    <property type="component" value="Unassembled WGS sequence"/>
</dbReference>
<dbReference type="Gene3D" id="3.30.70.330">
    <property type="match status" value="1"/>
</dbReference>
<keyword evidence="3" id="KW-1185">Reference proteome</keyword>
<dbReference type="InterPro" id="IPR012677">
    <property type="entry name" value="Nucleotide-bd_a/b_plait_sf"/>
</dbReference>
<name>A0ABP0L4E1_9DINO</name>
<dbReference type="InterPro" id="IPR000504">
    <property type="entry name" value="RRM_dom"/>
</dbReference>
<dbReference type="SMART" id="SM00360">
    <property type="entry name" value="RRM"/>
    <property type="match status" value="1"/>
</dbReference>
<evidence type="ECO:0000259" key="1">
    <source>
        <dbReference type="SMART" id="SM00360"/>
    </source>
</evidence>
<dbReference type="EMBL" id="CAXAMM010014402">
    <property type="protein sequence ID" value="CAK9033647.1"/>
    <property type="molecule type" value="Genomic_DNA"/>
</dbReference>
<evidence type="ECO:0000313" key="3">
    <source>
        <dbReference type="Proteomes" id="UP001642464"/>
    </source>
</evidence>
<organism evidence="2 3">
    <name type="scientific">Durusdinium trenchii</name>
    <dbReference type="NCBI Taxonomy" id="1381693"/>
    <lineage>
        <taxon>Eukaryota</taxon>
        <taxon>Sar</taxon>
        <taxon>Alveolata</taxon>
        <taxon>Dinophyceae</taxon>
        <taxon>Suessiales</taxon>
        <taxon>Symbiodiniaceae</taxon>
        <taxon>Durusdinium</taxon>
    </lineage>
</organism>
<evidence type="ECO:0000313" key="2">
    <source>
        <dbReference type="EMBL" id="CAK9033647.1"/>
    </source>
</evidence>
<protein>
    <submittedName>
        <fullName evidence="2">Protein disulfide-isomerase</fullName>
    </submittedName>
</protein>
<feature type="domain" description="RRM" evidence="1">
    <location>
        <begin position="53"/>
        <end position="124"/>
    </location>
</feature>
<reference evidence="2 3" key="1">
    <citation type="submission" date="2024-02" db="EMBL/GenBank/DDBJ databases">
        <authorList>
            <person name="Chen Y."/>
            <person name="Shah S."/>
            <person name="Dougan E. K."/>
            <person name="Thang M."/>
            <person name="Chan C."/>
        </authorList>
    </citation>
    <scope>NUCLEOTIDE SEQUENCE [LARGE SCALE GENOMIC DNA]</scope>
</reference>